<dbReference type="Proteomes" id="UP000235371">
    <property type="component" value="Unassembled WGS sequence"/>
</dbReference>
<dbReference type="InterPro" id="IPR001223">
    <property type="entry name" value="Glyco_hydro18_cat"/>
</dbReference>
<dbReference type="SUPFAM" id="SSF51445">
    <property type="entry name" value="(Trans)glycosidases"/>
    <property type="match status" value="1"/>
</dbReference>
<dbReference type="PANTHER" id="PTHR11177:SF228">
    <property type="entry name" value="CHITINASE"/>
    <property type="match status" value="1"/>
</dbReference>
<sequence>MTNQFVNAVYYPSWKIYKGLAPSELQFQLITHIFYAFARINTDGTLRLLDEKADTQLTVDGEQGCFTTLAKLKRQNPHIKTLLSVAGGSGSASFPAVAASFQVRESFARTARELEHPETPAEGENFVHLLRATQAALPSPTHQLSTALPMGQYYLKNINLFEAAQELDLLNLMGYDFAGPWTEISGHQAQLFTPYGDGSPSLKKSCSNGVKYVLSRGFPANKLVLGIPAGEVDYESLPPEWVEKAQVDYALGVVYYINLQGKGFVSFDVPGTGLAGLFNWTGAGDTKGESSLVASGYKALSR</sequence>
<gene>
    <name evidence="3" type="ORF">K444DRAFT_644207</name>
</gene>
<dbReference type="AlphaFoldDB" id="A0A2J6T4T4"/>
<dbReference type="PANTHER" id="PTHR11177">
    <property type="entry name" value="CHITINASE"/>
    <property type="match status" value="1"/>
</dbReference>
<dbReference type="GO" id="GO:0005975">
    <property type="term" value="P:carbohydrate metabolic process"/>
    <property type="evidence" value="ECO:0007669"/>
    <property type="project" value="InterPro"/>
</dbReference>
<dbReference type="GO" id="GO:0008061">
    <property type="term" value="F:chitin binding"/>
    <property type="evidence" value="ECO:0007669"/>
    <property type="project" value="InterPro"/>
</dbReference>
<dbReference type="InterPro" id="IPR017853">
    <property type="entry name" value="GH"/>
</dbReference>
<keyword evidence="4" id="KW-1185">Reference proteome</keyword>
<dbReference type="InParanoid" id="A0A2J6T4T4"/>
<dbReference type="OrthoDB" id="76388at2759"/>
<dbReference type="PROSITE" id="PS51910">
    <property type="entry name" value="GH18_2"/>
    <property type="match status" value="1"/>
</dbReference>
<keyword evidence="3" id="KW-0378">Hydrolase</keyword>
<protein>
    <recommendedName>
        <fullName evidence="1">chitinase</fullName>
        <ecNumber evidence="1">3.2.1.14</ecNumber>
    </recommendedName>
</protein>
<evidence type="ECO:0000313" key="3">
    <source>
        <dbReference type="EMBL" id="PMD58029.1"/>
    </source>
</evidence>
<evidence type="ECO:0000256" key="1">
    <source>
        <dbReference type="ARBA" id="ARBA00012729"/>
    </source>
</evidence>
<dbReference type="RefSeq" id="XP_024734933.1">
    <property type="nucleotide sequence ID" value="XM_024884933.1"/>
</dbReference>
<reference evidence="3 4" key="1">
    <citation type="submission" date="2016-04" db="EMBL/GenBank/DDBJ databases">
        <title>A degradative enzymes factory behind the ericoid mycorrhizal symbiosis.</title>
        <authorList>
            <consortium name="DOE Joint Genome Institute"/>
            <person name="Martino E."/>
            <person name="Morin E."/>
            <person name="Grelet G."/>
            <person name="Kuo A."/>
            <person name="Kohler A."/>
            <person name="Daghino S."/>
            <person name="Barry K."/>
            <person name="Choi C."/>
            <person name="Cichocki N."/>
            <person name="Clum A."/>
            <person name="Copeland A."/>
            <person name="Hainaut M."/>
            <person name="Haridas S."/>
            <person name="Labutti K."/>
            <person name="Lindquist E."/>
            <person name="Lipzen A."/>
            <person name="Khouja H.-R."/>
            <person name="Murat C."/>
            <person name="Ohm R."/>
            <person name="Olson A."/>
            <person name="Spatafora J."/>
            <person name="Veneault-Fourrey C."/>
            <person name="Henrissat B."/>
            <person name="Grigoriev I."/>
            <person name="Martin F."/>
            <person name="Perotto S."/>
        </authorList>
    </citation>
    <scope>NUCLEOTIDE SEQUENCE [LARGE SCALE GENOMIC DNA]</scope>
    <source>
        <strain evidence="3 4">E</strain>
    </source>
</reference>
<dbReference type="GeneID" id="36593010"/>
<dbReference type="Gene3D" id="3.20.20.80">
    <property type="entry name" value="Glycosidases"/>
    <property type="match status" value="1"/>
</dbReference>
<name>A0A2J6T4T4_9HELO</name>
<organism evidence="3 4">
    <name type="scientific">Hyaloscypha bicolor E</name>
    <dbReference type="NCBI Taxonomy" id="1095630"/>
    <lineage>
        <taxon>Eukaryota</taxon>
        <taxon>Fungi</taxon>
        <taxon>Dikarya</taxon>
        <taxon>Ascomycota</taxon>
        <taxon>Pezizomycotina</taxon>
        <taxon>Leotiomycetes</taxon>
        <taxon>Helotiales</taxon>
        <taxon>Hyaloscyphaceae</taxon>
        <taxon>Hyaloscypha</taxon>
        <taxon>Hyaloscypha bicolor</taxon>
    </lineage>
</organism>
<dbReference type="GO" id="GO:0005576">
    <property type="term" value="C:extracellular region"/>
    <property type="evidence" value="ECO:0007669"/>
    <property type="project" value="TreeGrafter"/>
</dbReference>
<dbReference type="STRING" id="1095630.A0A2J6T4T4"/>
<evidence type="ECO:0000259" key="2">
    <source>
        <dbReference type="PROSITE" id="PS51910"/>
    </source>
</evidence>
<dbReference type="EC" id="3.2.1.14" evidence="1"/>
<dbReference type="InterPro" id="IPR050314">
    <property type="entry name" value="Glycosyl_Hydrlase_18"/>
</dbReference>
<dbReference type="SMART" id="SM00636">
    <property type="entry name" value="Glyco_18"/>
    <property type="match status" value="1"/>
</dbReference>
<feature type="domain" description="GH18" evidence="2">
    <location>
        <begin position="5"/>
        <end position="302"/>
    </location>
</feature>
<dbReference type="EMBL" id="KZ613837">
    <property type="protein sequence ID" value="PMD58029.1"/>
    <property type="molecule type" value="Genomic_DNA"/>
</dbReference>
<evidence type="ECO:0000313" key="4">
    <source>
        <dbReference type="Proteomes" id="UP000235371"/>
    </source>
</evidence>
<accession>A0A2J6T4T4</accession>
<dbReference type="GO" id="GO:0008843">
    <property type="term" value="F:endochitinase activity"/>
    <property type="evidence" value="ECO:0007669"/>
    <property type="project" value="UniProtKB-EC"/>
</dbReference>
<proteinExistence type="predicted"/>
<dbReference type="GO" id="GO:0006032">
    <property type="term" value="P:chitin catabolic process"/>
    <property type="evidence" value="ECO:0007669"/>
    <property type="project" value="TreeGrafter"/>
</dbReference>
<dbReference type="InterPro" id="IPR011583">
    <property type="entry name" value="Chitinase_II/V-like_cat"/>
</dbReference>
<dbReference type="Pfam" id="PF00704">
    <property type="entry name" value="Glyco_hydro_18"/>
    <property type="match status" value="1"/>
</dbReference>